<comment type="caution">
    <text evidence="1">The sequence shown here is derived from an EMBL/GenBank/DDBJ whole genome shotgun (WGS) entry which is preliminary data.</text>
</comment>
<dbReference type="EMBL" id="SJPW01000004">
    <property type="protein sequence ID" value="TWU54551.1"/>
    <property type="molecule type" value="Genomic_DNA"/>
</dbReference>
<evidence type="ECO:0000313" key="2">
    <source>
        <dbReference type="Proteomes" id="UP000318288"/>
    </source>
</evidence>
<reference evidence="1 2" key="1">
    <citation type="submission" date="2019-02" db="EMBL/GenBank/DDBJ databases">
        <title>Deep-cultivation of Planctomycetes and their phenomic and genomic characterization uncovers novel biology.</title>
        <authorList>
            <person name="Wiegand S."/>
            <person name="Jogler M."/>
            <person name="Boedeker C."/>
            <person name="Pinto D."/>
            <person name="Vollmers J."/>
            <person name="Rivas-Marin E."/>
            <person name="Kohn T."/>
            <person name="Peeters S.H."/>
            <person name="Heuer A."/>
            <person name="Rast P."/>
            <person name="Oberbeckmann S."/>
            <person name="Bunk B."/>
            <person name="Jeske O."/>
            <person name="Meyerdierks A."/>
            <person name="Storesund J.E."/>
            <person name="Kallscheuer N."/>
            <person name="Luecker S."/>
            <person name="Lage O.M."/>
            <person name="Pohl T."/>
            <person name="Merkel B.J."/>
            <person name="Hornburger P."/>
            <person name="Mueller R.-W."/>
            <person name="Bruemmer F."/>
            <person name="Labrenz M."/>
            <person name="Spormann A.M."/>
            <person name="Op Den Camp H."/>
            <person name="Overmann J."/>
            <person name="Amann R."/>
            <person name="Jetten M.S.M."/>
            <person name="Mascher T."/>
            <person name="Medema M.H."/>
            <person name="Devos D.P."/>
            <person name="Kaster A.-K."/>
            <person name="Ovreas L."/>
            <person name="Rohde M."/>
            <person name="Galperin M.Y."/>
            <person name="Jogler C."/>
        </authorList>
    </citation>
    <scope>NUCLEOTIDE SEQUENCE [LARGE SCALE GENOMIC DNA]</scope>
    <source>
        <strain evidence="1 2">Poly51</strain>
    </source>
</reference>
<dbReference type="RefSeq" id="WP_146458749.1">
    <property type="nucleotide sequence ID" value="NZ_SJPW01000004.1"/>
</dbReference>
<sequence length="110" mass="12911">MIHYTCDRCKRQINADEENRYVVQIEIQTASEIPIADFDDDVDQLNELNELLEGLHDESLEQELLSRESMEVDDIEDQRMRYDLCQDCHLQFAKNPLGRDMLMAIGFSDN</sequence>
<organism evidence="1 2">
    <name type="scientific">Rubripirellula tenax</name>
    <dbReference type="NCBI Taxonomy" id="2528015"/>
    <lineage>
        <taxon>Bacteria</taxon>
        <taxon>Pseudomonadati</taxon>
        <taxon>Planctomycetota</taxon>
        <taxon>Planctomycetia</taxon>
        <taxon>Pirellulales</taxon>
        <taxon>Pirellulaceae</taxon>
        <taxon>Rubripirellula</taxon>
    </lineage>
</organism>
<dbReference type="Proteomes" id="UP000318288">
    <property type="component" value="Unassembled WGS sequence"/>
</dbReference>
<proteinExistence type="predicted"/>
<gene>
    <name evidence="1" type="ORF">Poly51_32700</name>
</gene>
<dbReference type="OrthoDB" id="285275at2"/>
<accession>A0A5C6F524</accession>
<name>A0A5C6F524_9BACT</name>
<keyword evidence="2" id="KW-1185">Reference proteome</keyword>
<protein>
    <submittedName>
        <fullName evidence="1">Uncharacterized protein</fullName>
    </submittedName>
</protein>
<dbReference type="AlphaFoldDB" id="A0A5C6F524"/>
<evidence type="ECO:0000313" key="1">
    <source>
        <dbReference type="EMBL" id="TWU54551.1"/>
    </source>
</evidence>